<dbReference type="CDD" id="cd01030">
    <property type="entry name" value="TOPRIM_TopoIIA_like"/>
    <property type="match status" value="1"/>
</dbReference>
<dbReference type="RefSeq" id="WP_183694493.1">
    <property type="nucleotide sequence ID" value="NZ_JACICA010000002.1"/>
</dbReference>
<evidence type="ECO:0000313" key="7">
    <source>
        <dbReference type="EMBL" id="MBB3702061.1"/>
    </source>
</evidence>
<dbReference type="Proteomes" id="UP000541425">
    <property type="component" value="Unassembled WGS sequence"/>
</dbReference>
<dbReference type="InterPro" id="IPR001241">
    <property type="entry name" value="Topo_IIA"/>
</dbReference>
<feature type="domain" description="Toprim" evidence="6">
    <location>
        <begin position="445"/>
        <end position="555"/>
    </location>
</feature>
<evidence type="ECO:0000259" key="6">
    <source>
        <dbReference type="PROSITE" id="PS50880"/>
    </source>
</evidence>
<dbReference type="InterPro" id="IPR014721">
    <property type="entry name" value="Ribsml_uS5_D2-typ_fold_subgr"/>
</dbReference>
<dbReference type="InterPro" id="IPR036890">
    <property type="entry name" value="HATPase_C_sf"/>
</dbReference>
<evidence type="ECO:0000256" key="1">
    <source>
        <dbReference type="ARBA" id="ARBA00000185"/>
    </source>
</evidence>
<dbReference type="InterPro" id="IPR013760">
    <property type="entry name" value="Topo_IIA-like_dom_sf"/>
</dbReference>
<dbReference type="GO" id="GO:0006265">
    <property type="term" value="P:DNA topological change"/>
    <property type="evidence" value="ECO:0007669"/>
    <property type="project" value="InterPro"/>
</dbReference>
<dbReference type="InterPro" id="IPR002288">
    <property type="entry name" value="DNA_gyrase_B_C"/>
</dbReference>
<dbReference type="InterPro" id="IPR013506">
    <property type="entry name" value="Topo_IIA_bsu_dom2"/>
</dbReference>
<accession>A0A7W5UGG3</accession>
<dbReference type="AlphaFoldDB" id="A0A7W5UGG3"/>
<dbReference type="SMART" id="SM00433">
    <property type="entry name" value="TOP2c"/>
    <property type="match status" value="1"/>
</dbReference>
<dbReference type="GO" id="GO:0003918">
    <property type="term" value="F:DNA topoisomerase type II (double strand cut, ATP-hydrolyzing) activity"/>
    <property type="evidence" value="ECO:0007669"/>
    <property type="project" value="UniProtKB-EC"/>
</dbReference>
<name>A0A7W5UGG3_9BACT</name>
<dbReference type="PANTHER" id="PTHR45866">
    <property type="entry name" value="DNA GYRASE/TOPOISOMERASE SUBUNIT B"/>
    <property type="match status" value="1"/>
</dbReference>
<dbReference type="InterPro" id="IPR020568">
    <property type="entry name" value="Ribosomal_Su5_D2-typ_SF"/>
</dbReference>
<dbReference type="SUPFAM" id="SSF54211">
    <property type="entry name" value="Ribosomal protein S5 domain 2-like"/>
    <property type="match status" value="1"/>
</dbReference>
<evidence type="ECO:0000256" key="2">
    <source>
        <dbReference type="ARBA" id="ARBA00001946"/>
    </source>
</evidence>
<dbReference type="InterPro" id="IPR006171">
    <property type="entry name" value="TOPRIM_dom"/>
</dbReference>
<comment type="cofactor">
    <cofactor evidence="2">
        <name>Mg(2+)</name>
        <dbReference type="ChEBI" id="CHEBI:18420"/>
    </cofactor>
</comment>
<dbReference type="EC" id="5.6.2.2" evidence="3"/>
<dbReference type="Pfam" id="PF00204">
    <property type="entry name" value="DNA_gyraseB"/>
    <property type="match status" value="1"/>
</dbReference>
<proteinExistence type="predicted"/>
<keyword evidence="5 7" id="KW-0413">Isomerase</keyword>
<dbReference type="PANTHER" id="PTHR45866:SF2">
    <property type="entry name" value="DNA TOPOISOMERASE (ATP-HYDROLYZING)"/>
    <property type="match status" value="1"/>
</dbReference>
<dbReference type="Gene3D" id="3.30.565.10">
    <property type="entry name" value="Histidine kinase-like ATPase, C-terminal domain"/>
    <property type="match status" value="1"/>
</dbReference>
<evidence type="ECO:0000313" key="8">
    <source>
        <dbReference type="Proteomes" id="UP000541425"/>
    </source>
</evidence>
<evidence type="ECO:0000256" key="3">
    <source>
        <dbReference type="ARBA" id="ARBA00012895"/>
    </source>
</evidence>
<dbReference type="InterPro" id="IPR018522">
    <property type="entry name" value="TopoIIA_CS"/>
</dbReference>
<evidence type="ECO:0000256" key="5">
    <source>
        <dbReference type="ARBA" id="ARBA00023235"/>
    </source>
</evidence>
<protein>
    <recommendedName>
        <fullName evidence="3">DNA topoisomerase (ATP-hydrolyzing)</fullName>
        <ecNumber evidence="3">5.6.2.2</ecNumber>
    </recommendedName>
</protein>
<dbReference type="PRINTS" id="PR00418">
    <property type="entry name" value="TPI2FAMILY"/>
</dbReference>
<organism evidence="7 8">
    <name type="scientific">Alloprevotella rava</name>
    <dbReference type="NCBI Taxonomy" id="671218"/>
    <lineage>
        <taxon>Bacteria</taxon>
        <taxon>Pseudomonadati</taxon>
        <taxon>Bacteroidota</taxon>
        <taxon>Bacteroidia</taxon>
        <taxon>Bacteroidales</taxon>
        <taxon>Prevotellaceae</taxon>
        <taxon>Alloprevotella</taxon>
    </lineage>
</organism>
<dbReference type="InterPro" id="IPR003594">
    <property type="entry name" value="HATPase_dom"/>
</dbReference>
<dbReference type="Gene3D" id="3.30.230.10">
    <property type="match status" value="1"/>
</dbReference>
<dbReference type="SUPFAM" id="SSF56719">
    <property type="entry name" value="Type II DNA topoisomerase"/>
    <property type="match status" value="1"/>
</dbReference>
<dbReference type="InterPro" id="IPR013759">
    <property type="entry name" value="Topo_IIA_B_C"/>
</dbReference>
<dbReference type="EMBL" id="JACICA010000002">
    <property type="protein sequence ID" value="MBB3702061.1"/>
    <property type="molecule type" value="Genomic_DNA"/>
</dbReference>
<dbReference type="PROSITE" id="PS00177">
    <property type="entry name" value="TOPOISOMERASE_II"/>
    <property type="match status" value="1"/>
</dbReference>
<dbReference type="Pfam" id="PF01751">
    <property type="entry name" value="Toprim"/>
    <property type="match status" value="1"/>
</dbReference>
<dbReference type="GO" id="GO:0003677">
    <property type="term" value="F:DNA binding"/>
    <property type="evidence" value="ECO:0007669"/>
    <property type="project" value="InterPro"/>
</dbReference>
<dbReference type="Pfam" id="PF00986">
    <property type="entry name" value="DNA_gyraseB_C"/>
    <property type="match status" value="1"/>
</dbReference>
<dbReference type="Pfam" id="PF02518">
    <property type="entry name" value="HATPase_c"/>
    <property type="match status" value="1"/>
</dbReference>
<comment type="catalytic activity">
    <reaction evidence="1">
        <text>ATP-dependent breakage, passage and rejoining of double-stranded DNA.</text>
        <dbReference type="EC" id="5.6.2.2"/>
    </reaction>
</comment>
<keyword evidence="4" id="KW-0799">Topoisomerase</keyword>
<evidence type="ECO:0000256" key="4">
    <source>
        <dbReference type="ARBA" id="ARBA00023029"/>
    </source>
</evidence>
<gene>
    <name evidence="7" type="ORF">FHS60_000514</name>
</gene>
<comment type="caution">
    <text evidence="7">The sequence shown here is derived from an EMBL/GenBank/DDBJ whole genome shotgun (WGS) entry which is preliminary data.</text>
</comment>
<dbReference type="Gene3D" id="3.40.50.670">
    <property type="match status" value="1"/>
</dbReference>
<sequence>MAEEKEAELTPAVDYHQREEYDESKIRHLDDTDHIRTRPGMYIGRLGDGSHAEDGIYVLLKEAIDNSVDEFNEGFGKRIEVEVENEKGASIRDYGRGIPLGSLVAAVSQLNTGAKYDTAVFTASVGLNGVGLKAVNALSQKFVARSHRDGRFHEASFERGKLVSENEGDTEEENGTYIYFEPDPTLFLHFKFHDEFVSNMLRNYTYLNTGLAIFHNGHRIISRNGLEDLLNDNMTEQSLYPIVHLQGEGIDIAFTHTNQYGEEYYSFVNGQHTTQGGTHQSAFKEHIARTFKEFFGKNFDVQDVRNGLVAAIAIRVIEPMFESQTKIKLGSLSMAPDKDKNGRPFPLSGISVNKFVGDFIKEHVDNYLHKHLDIAEIIQQKIQDSEKERKAIAGVTKVARERAKKANLHNEKLRDCRLHLNDTIKGKRAGSKNREEDDHDLREDTSLFITEGDSASGSITKSRDANTQAVFSLIGKPLNCFGKTKEVVYTNREFYLLQSALNIEDGLDGLRYNKVIIATDADVDGMHIRLLMLTFFLQFFPELVKTGHVYILQTPLFRVRNKKKKVKAAKVKTVTDKSAGAAILKKAQNSDRSEYETIYCYTEAERLAAIEKLSPDPEITRFKGLGEISPDEFRHFIGPEIRLEQVHLHKSDKVSDLLSYYMGKNTIERQNFIIDNLVVEEDLAEGDVDNDILDE</sequence>
<reference evidence="7 8" key="1">
    <citation type="submission" date="2020-08" db="EMBL/GenBank/DDBJ databases">
        <title>Genomic Encyclopedia of Type Strains, Phase IV (KMG-IV): sequencing the most valuable type-strain genomes for metagenomic binning, comparative biology and taxonomic classification.</title>
        <authorList>
            <person name="Goeker M."/>
        </authorList>
    </citation>
    <scope>NUCLEOTIDE SEQUENCE [LARGE SCALE GENOMIC DNA]</scope>
    <source>
        <strain evidence="7 8">DSM 22548</strain>
    </source>
</reference>
<dbReference type="FunFam" id="3.30.565.10:FF:000063">
    <property type="entry name" value="DNA topoisomerase (ATP-hydrolyzing)"/>
    <property type="match status" value="1"/>
</dbReference>
<dbReference type="SMART" id="SM00387">
    <property type="entry name" value="HATPase_c"/>
    <property type="match status" value="1"/>
</dbReference>
<dbReference type="PROSITE" id="PS50880">
    <property type="entry name" value="TOPRIM"/>
    <property type="match status" value="1"/>
</dbReference>
<dbReference type="SUPFAM" id="SSF55874">
    <property type="entry name" value="ATPase domain of HSP90 chaperone/DNA topoisomerase II/histidine kinase"/>
    <property type="match status" value="1"/>
</dbReference>
<dbReference type="GO" id="GO:0005524">
    <property type="term" value="F:ATP binding"/>
    <property type="evidence" value="ECO:0007669"/>
    <property type="project" value="InterPro"/>
</dbReference>